<evidence type="ECO:0000256" key="8">
    <source>
        <dbReference type="ARBA" id="ARBA00022777"/>
    </source>
</evidence>
<keyword evidence="4" id="KW-0723">Serine/threonine-protein kinase</keyword>
<evidence type="ECO:0000256" key="3">
    <source>
        <dbReference type="ARBA" id="ARBA00022475"/>
    </source>
</evidence>
<keyword evidence="3" id="KW-1003">Cell membrane</keyword>
<feature type="compositionally biased region" description="Polar residues" evidence="15">
    <location>
        <begin position="220"/>
        <end position="231"/>
    </location>
</feature>
<comment type="caution">
    <text evidence="18">The sequence shown here is derived from an EMBL/GenBank/DDBJ whole genome shotgun (WGS) entry which is preliminary data.</text>
</comment>
<dbReference type="Pfam" id="PF07714">
    <property type="entry name" value="PK_Tyr_Ser-Thr"/>
    <property type="match status" value="1"/>
</dbReference>
<keyword evidence="5 18" id="KW-0808">Transferase</keyword>
<dbReference type="GO" id="GO:0004674">
    <property type="term" value="F:protein serine/threonine kinase activity"/>
    <property type="evidence" value="ECO:0007669"/>
    <property type="project" value="UniProtKB-KW"/>
</dbReference>
<dbReference type="InterPro" id="IPR047117">
    <property type="entry name" value="PERK1-13-like"/>
</dbReference>
<name>A0A2P6PZY1_ROSCH</name>
<protein>
    <recommendedName>
        <fullName evidence="2">non-specific serine/threonine protein kinase</fullName>
        <ecNumber evidence="2">2.7.11.1</ecNumber>
    </recommendedName>
</protein>
<dbReference type="AlphaFoldDB" id="A0A2P6PZY1"/>
<evidence type="ECO:0000256" key="6">
    <source>
        <dbReference type="ARBA" id="ARBA00022692"/>
    </source>
</evidence>
<dbReference type="FunFam" id="3.30.200.20:FF:000212">
    <property type="entry name" value="Proline-rich receptor-like protein kinase PERK8"/>
    <property type="match status" value="1"/>
</dbReference>
<dbReference type="STRING" id="74649.A0A2P6PZY1"/>
<feature type="domain" description="Protein kinase" evidence="17">
    <location>
        <begin position="388"/>
        <end position="653"/>
    </location>
</feature>
<dbReference type="InterPro" id="IPR011009">
    <property type="entry name" value="Kinase-like_dom_sf"/>
</dbReference>
<feature type="compositionally biased region" description="Low complexity" evidence="15">
    <location>
        <begin position="194"/>
        <end position="204"/>
    </location>
</feature>
<feature type="compositionally biased region" description="Pro residues" evidence="15">
    <location>
        <begin position="72"/>
        <end position="193"/>
    </location>
</feature>
<keyword evidence="11 16" id="KW-0472">Membrane</keyword>
<dbReference type="PROSITE" id="PS00107">
    <property type="entry name" value="PROTEIN_KINASE_ATP"/>
    <property type="match status" value="1"/>
</dbReference>
<dbReference type="InterPro" id="IPR008271">
    <property type="entry name" value="Ser/Thr_kinase_AS"/>
</dbReference>
<dbReference type="Gramene" id="PRQ27476">
    <property type="protein sequence ID" value="PRQ27476"/>
    <property type="gene ID" value="RchiOBHm_Chr6g0305721"/>
</dbReference>
<reference evidence="18 19" key="1">
    <citation type="journal article" date="2018" name="Nat. Genet.">
        <title>The Rosa genome provides new insights in the design of modern roses.</title>
        <authorList>
            <person name="Bendahmane M."/>
        </authorList>
    </citation>
    <scope>NUCLEOTIDE SEQUENCE [LARGE SCALE GENOMIC DNA]</scope>
    <source>
        <strain evidence="19">cv. Old Blush</strain>
    </source>
</reference>
<evidence type="ECO:0000256" key="11">
    <source>
        <dbReference type="ARBA" id="ARBA00023136"/>
    </source>
</evidence>
<keyword evidence="9 14" id="KW-0067">ATP-binding</keyword>
<keyword evidence="19" id="KW-1185">Reference proteome</keyword>
<organism evidence="18 19">
    <name type="scientific">Rosa chinensis</name>
    <name type="common">China rose</name>
    <dbReference type="NCBI Taxonomy" id="74649"/>
    <lineage>
        <taxon>Eukaryota</taxon>
        <taxon>Viridiplantae</taxon>
        <taxon>Streptophyta</taxon>
        <taxon>Embryophyta</taxon>
        <taxon>Tracheophyta</taxon>
        <taxon>Spermatophyta</taxon>
        <taxon>Magnoliopsida</taxon>
        <taxon>eudicotyledons</taxon>
        <taxon>Gunneridae</taxon>
        <taxon>Pentapetalae</taxon>
        <taxon>rosids</taxon>
        <taxon>fabids</taxon>
        <taxon>Rosales</taxon>
        <taxon>Rosaceae</taxon>
        <taxon>Rosoideae</taxon>
        <taxon>Rosoideae incertae sedis</taxon>
        <taxon>Rosa</taxon>
    </lineage>
</organism>
<evidence type="ECO:0000256" key="9">
    <source>
        <dbReference type="ARBA" id="ARBA00022840"/>
    </source>
</evidence>
<dbReference type="PROSITE" id="PS00108">
    <property type="entry name" value="PROTEIN_KINASE_ST"/>
    <property type="match status" value="1"/>
</dbReference>
<dbReference type="GO" id="GO:0005886">
    <property type="term" value="C:plasma membrane"/>
    <property type="evidence" value="ECO:0007669"/>
    <property type="project" value="UniProtKB-SubCell"/>
</dbReference>
<keyword evidence="8" id="KW-0418">Kinase</keyword>
<feature type="binding site" evidence="14">
    <location>
        <position position="416"/>
    </location>
    <ligand>
        <name>ATP</name>
        <dbReference type="ChEBI" id="CHEBI:30616"/>
    </ligand>
</feature>
<proteinExistence type="predicted"/>
<evidence type="ECO:0000256" key="10">
    <source>
        <dbReference type="ARBA" id="ARBA00022989"/>
    </source>
</evidence>
<dbReference type="Gene3D" id="1.10.510.10">
    <property type="entry name" value="Transferase(Phosphotransferase) domain 1"/>
    <property type="match status" value="1"/>
</dbReference>
<evidence type="ECO:0000256" key="16">
    <source>
        <dbReference type="SAM" id="Phobius"/>
    </source>
</evidence>
<dbReference type="Proteomes" id="UP000238479">
    <property type="component" value="Chromosome 6"/>
</dbReference>
<evidence type="ECO:0000256" key="7">
    <source>
        <dbReference type="ARBA" id="ARBA00022741"/>
    </source>
</evidence>
<gene>
    <name evidence="18" type="ORF">RchiOBHm_Chr6g0305721</name>
</gene>
<dbReference type="CDD" id="cd14066">
    <property type="entry name" value="STKc_IRAK"/>
    <property type="match status" value="1"/>
</dbReference>
<dbReference type="InterPro" id="IPR017441">
    <property type="entry name" value="Protein_kinase_ATP_BS"/>
</dbReference>
<dbReference type="PANTHER" id="PTHR47982:SF22">
    <property type="entry name" value="PROLINE-RICH RECEPTOR-LIKE PROTEIN KINASE PERK14"/>
    <property type="match status" value="1"/>
</dbReference>
<dbReference type="EC" id="2.7.11.1" evidence="2"/>
<dbReference type="EMBL" id="PDCK01000044">
    <property type="protein sequence ID" value="PRQ27476.1"/>
    <property type="molecule type" value="Genomic_DNA"/>
</dbReference>
<dbReference type="GO" id="GO:0005524">
    <property type="term" value="F:ATP binding"/>
    <property type="evidence" value="ECO:0007669"/>
    <property type="project" value="UniProtKB-UniRule"/>
</dbReference>
<evidence type="ECO:0000256" key="4">
    <source>
        <dbReference type="ARBA" id="ARBA00022527"/>
    </source>
</evidence>
<evidence type="ECO:0000313" key="18">
    <source>
        <dbReference type="EMBL" id="PRQ27476.1"/>
    </source>
</evidence>
<comment type="catalytic activity">
    <reaction evidence="13">
        <text>L-seryl-[protein] + ATP = O-phospho-L-seryl-[protein] + ADP + H(+)</text>
        <dbReference type="Rhea" id="RHEA:17989"/>
        <dbReference type="Rhea" id="RHEA-COMP:9863"/>
        <dbReference type="Rhea" id="RHEA-COMP:11604"/>
        <dbReference type="ChEBI" id="CHEBI:15378"/>
        <dbReference type="ChEBI" id="CHEBI:29999"/>
        <dbReference type="ChEBI" id="CHEBI:30616"/>
        <dbReference type="ChEBI" id="CHEBI:83421"/>
        <dbReference type="ChEBI" id="CHEBI:456216"/>
        <dbReference type="EC" id="2.7.11.1"/>
    </reaction>
</comment>
<keyword evidence="7 14" id="KW-0547">Nucleotide-binding</keyword>
<evidence type="ECO:0000256" key="1">
    <source>
        <dbReference type="ARBA" id="ARBA00004162"/>
    </source>
</evidence>
<comment type="subcellular location">
    <subcellularLocation>
        <location evidence="1">Cell membrane</location>
        <topology evidence="1">Single-pass membrane protein</topology>
    </subcellularLocation>
</comment>
<keyword evidence="10 16" id="KW-1133">Transmembrane helix</keyword>
<keyword evidence="6 16" id="KW-0812">Transmembrane</keyword>
<dbReference type="InterPro" id="IPR001245">
    <property type="entry name" value="Ser-Thr/Tyr_kinase_cat_dom"/>
</dbReference>
<accession>A0A2P6PZY1</accession>
<dbReference type="PROSITE" id="PS50011">
    <property type="entry name" value="PROTEIN_KINASE_DOM"/>
    <property type="match status" value="1"/>
</dbReference>
<comment type="catalytic activity">
    <reaction evidence="12">
        <text>L-threonyl-[protein] + ATP = O-phospho-L-threonyl-[protein] + ADP + H(+)</text>
        <dbReference type="Rhea" id="RHEA:46608"/>
        <dbReference type="Rhea" id="RHEA-COMP:11060"/>
        <dbReference type="Rhea" id="RHEA-COMP:11605"/>
        <dbReference type="ChEBI" id="CHEBI:15378"/>
        <dbReference type="ChEBI" id="CHEBI:30013"/>
        <dbReference type="ChEBI" id="CHEBI:30616"/>
        <dbReference type="ChEBI" id="CHEBI:61977"/>
        <dbReference type="ChEBI" id="CHEBI:456216"/>
        <dbReference type="EC" id="2.7.11.1"/>
    </reaction>
</comment>
<dbReference type="OrthoDB" id="4062651at2759"/>
<feature type="compositionally biased region" description="Pro residues" evidence="15">
    <location>
        <begin position="16"/>
        <end position="55"/>
    </location>
</feature>
<dbReference type="InterPro" id="IPR000719">
    <property type="entry name" value="Prot_kinase_dom"/>
</dbReference>
<evidence type="ECO:0000256" key="13">
    <source>
        <dbReference type="ARBA" id="ARBA00048679"/>
    </source>
</evidence>
<feature type="region of interest" description="Disordered" evidence="15">
    <location>
        <begin position="1"/>
        <end position="247"/>
    </location>
</feature>
<evidence type="ECO:0000259" key="17">
    <source>
        <dbReference type="PROSITE" id="PS50011"/>
    </source>
</evidence>
<evidence type="ECO:0000256" key="5">
    <source>
        <dbReference type="ARBA" id="ARBA00022679"/>
    </source>
</evidence>
<dbReference type="Gene3D" id="3.30.200.20">
    <property type="entry name" value="Phosphorylase Kinase, domain 1"/>
    <property type="match status" value="1"/>
</dbReference>
<dbReference type="SUPFAM" id="SSF56112">
    <property type="entry name" value="Protein kinase-like (PK-like)"/>
    <property type="match status" value="1"/>
</dbReference>
<dbReference type="PANTHER" id="PTHR47982">
    <property type="entry name" value="PROLINE-RICH RECEPTOR-LIKE PROTEIN KINASE PERK4"/>
    <property type="match status" value="1"/>
</dbReference>
<dbReference type="OMA" id="PETTSYH"/>
<sequence length="741" mass="78825">MSSPPWSLPSAAVPVTTPPPPPLPPSQPPALPPPSPQSPPFVSPLFPPTSLPALPPVHNSIPPVSSPLPSVVQPPPPPVTSPPPPSVTSPPPPSLTFPPPPSLPPPTPLPSRPSPPPPPPPQPTLSPPPLPTPKTPYLSPPIKPLTSPPLPPPSTTPTNDSPPPTLSTPLPPVTTTTPPPPLATPSNSAPPPDLATLLPPVATSPKPPPTLARTLPPSPSNAVTPLPSNAVTPLPTTTLTPPPLIHSPSPSLLPATLQVQKPQPKAAAGLVAGCVIVGVVVVFLLLGIVLICYKRRSRKNNAIPEDYYKPPSLGPKDGCYDAVQPHHNVPQPGVHVIRVLSSTSTSPMCRAAGSEVLYAHQRQWLGFPMDISNGTFTYDQLLVATNGFSEANLLGQGGFGYVHKGVLPGGKEVAVKQLKTGSRQGEREFHAEVDIISRVHHKHLVSLVGHCIKGAERLLVYEFVPNNTLEFHLHGLGQTVLEWEIRLKIATGSAKGLAYLHEDCNPKIIHRDIKASNILVDQKFEAKVSDFGLAKSFSGTNTHITHLSTRVVGTFGYLAPEYASSGKVTEKSDVYSYGVVLLELITGRPPISTIDSLRNEGLVQWARPLLTQALEDGAFDALVDPRLETNYKKNEMARMVACAAACVRHSAWLRPRMSQIVHALEGVASLMDLQEGVTPGNSAVYNCLGNSHYNSRQCEEDLKNSTVTMPSQEYGISRYTATTSEYGLNPSGSSSETRQTI</sequence>
<dbReference type="FunFam" id="1.10.510.10:FF:000173">
    <property type="entry name" value="proline-rich receptor-like protein kinase PERK8"/>
    <property type="match status" value="1"/>
</dbReference>
<evidence type="ECO:0000256" key="2">
    <source>
        <dbReference type="ARBA" id="ARBA00012513"/>
    </source>
</evidence>
<evidence type="ECO:0000256" key="12">
    <source>
        <dbReference type="ARBA" id="ARBA00047899"/>
    </source>
</evidence>
<evidence type="ECO:0000313" key="19">
    <source>
        <dbReference type="Proteomes" id="UP000238479"/>
    </source>
</evidence>
<evidence type="ECO:0000256" key="15">
    <source>
        <dbReference type="SAM" id="MobiDB-lite"/>
    </source>
</evidence>
<evidence type="ECO:0000256" key="14">
    <source>
        <dbReference type="PROSITE-ProRule" id="PRU10141"/>
    </source>
</evidence>
<feature type="transmembrane region" description="Helical" evidence="16">
    <location>
        <begin position="266"/>
        <end position="293"/>
    </location>
</feature>
<dbReference type="SMART" id="SM00220">
    <property type="entry name" value="S_TKc"/>
    <property type="match status" value="1"/>
</dbReference>